<dbReference type="InterPro" id="IPR013785">
    <property type="entry name" value="Aldolase_TIM"/>
</dbReference>
<sequence>MIKGLIYEKWRGNYFIRDLEVSITNLCNLLCVQCGFFVPNQIIPYIKEPIKEITDGIRILKDLGIFIHRLPILGGEPTIDKKLLENAVRSFRTVNNFDILEIVTNGLIPQGLSLDSLKLIDELTISLYFKSDELISLWKEMLRKKAPNVKLNMRVHNWDYQLGDCTVSDLKAQEMYENCWYRKHCTTIERSRLFICSRIAKCGDDNEGLNLIKSLTLEDIQDFLNSEKYSPSCKKCIPLMGSDKIKPGIQPNNGIFSSLIEKAINYLKEDLNRDGV</sequence>
<comment type="caution">
    <text evidence="1">The sequence shown here is derived from an EMBL/GenBank/DDBJ whole genome shotgun (WGS) entry which is preliminary data.</text>
</comment>
<gene>
    <name evidence="1" type="ORF">LCGC14_0491750</name>
</gene>
<organism evidence="1">
    <name type="scientific">marine sediment metagenome</name>
    <dbReference type="NCBI Taxonomy" id="412755"/>
    <lineage>
        <taxon>unclassified sequences</taxon>
        <taxon>metagenomes</taxon>
        <taxon>ecological metagenomes</taxon>
    </lineage>
</organism>
<protein>
    <recommendedName>
        <fullName evidence="2">Radical SAM core domain-containing protein</fullName>
    </recommendedName>
</protein>
<dbReference type="EMBL" id="LAZR01000555">
    <property type="protein sequence ID" value="KKN64432.1"/>
    <property type="molecule type" value="Genomic_DNA"/>
</dbReference>
<dbReference type="Gene3D" id="3.20.20.70">
    <property type="entry name" value="Aldolase class I"/>
    <property type="match status" value="1"/>
</dbReference>
<dbReference type="InterPro" id="IPR058240">
    <property type="entry name" value="rSAM_sf"/>
</dbReference>
<evidence type="ECO:0008006" key="2">
    <source>
        <dbReference type="Google" id="ProtNLM"/>
    </source>
</evidence>
<dbReference type="SUPFAM" id="SSF102114">
    <property type="entry name" value="Radical SAM enzymes"/>
    <property type="match status" value="1"/>
</dbReference>
<dbReference type="AlphaFoldDB" id="A0A0F9SPT2"/>
<proteinExistence type="predicted"/>
<reference evidence="1" key="1">
    <citation type="journal article" date="2015" name="Nature">
        <title>Complex archaea that bridge the gap between prokaryotes and eukaryotes.</title>
        <authorList>
            <person name="Spang A."/>
            <person name="Saw J.H."/>
            <person name="Jorgensen S.L."/>
            <person name="Zaremba-Niedzwiedzka K."/>
            <person name="Martijn J."/>
            <person name="Lind A.E."/>
            <person name="van Eijk R."/>
            <person name="Schleper C."/>
            <person name="Guy L."/>
            <person name="Ettema T.J."/>
        </authorList>
    </citation>
    <scope>NUCLEOTIDE SEQUENCE</scope>
</reference>
<evidence type="ECO:0000313" key="1">
    <source>
        <dbReference type="EMBL" id="KKN64432.1"/>
    </source>
</evidence>
<name>A0A0F9SPT2_9ZZZZ</name>
<accession>A0A0F9SPT2</accession>
<dbReference type="CDD" id="cd01335">
    <property type="entry name" value="Radical_SAM"/>
    <property type="match status" value="1"/>
</dbReference>